<dbReference type="PANTHER" id="PTHR20855:SF100">
    <property type="entry name" value="HEPTAHELICAL TRANSMEMBRANE PROTEIN 2"/>
    <property type="match status" value="1"/>
</dbReference>
<proteinExistence type="predicted"/>
<keyword evidence="4 6" id="KW-0472">Membrane</keyword>
<reference evidence="7" key="1">
    <citation type="submission" date="2020-07" db="EMBL/GenBank/DDBJ databases">
        <title>Ethylene signaling mediates host invasion by parasitic plants.</title>
        <authorList>
            <person name="Yoshida S."/>
        </authorList>
    </citation>
    <scope>NUCLEOTIDE SEQUENCE</scope>
    <source>
        <strain evidence="7">Okayama</strain>
    </source>
</reference>
<evidence type="ECO:0000256" key="5">
    <source>
        <dbReference type="PIRSR" id="PIRSR604254-1"/>
    </source>
</evidence>
<evidence type="ECO:0000256" key="4">
    <source>
        <dbReference type="ARBA" id="ARBA00023136"/>
    </source>
</evidence>
<dbReference type="GO" id="GO:0009725">
    <property type="term" value="P:response to hormone"/>
    <property type="evidence" value="ECO:0007669"/>
    <property type="project" value="TreeGrafter"/>
</dbReference>
<name>A0A830C8X1_9LAMI</name>
<comment type="caution">
    <text evidence="7">The sequence shown here is derived from an EMBL/GenBank/DDBJ whole genome shotgun (WGS) entry which is preliminary data.</text>
</comment>
<dbReference type="GO" id="GO:0016020">
    <property type="term" value="C:membrane"/>
    <property type="evidence" value="ECO:0007669"/>
    <property type="project" value="UniProtKB-SubCell"/>
</dbReference>
<feature type="binding site" evidence="5">
    <location>
        <position position="36"/>
    </location>
    <ligand>
        <name>Zn(2+)</name>
        <dbReference type="ChEBI" id="CHEBI:29105"/>
    </ligand>
</feature>
<dbReference type="GO" id="GO:0038023">
    <property type="term" value="F:signaling receptor activity"/>
    <property type="evidence" value="ECO:0007669"/>
    <property type="project" value="TreeGrafter"/>
</dbReference>
<evidence type="ECO:0000256" key="6">
    <source>
        <dbReference type="SAM" id="Phobius"/>
    </source>
</evidence>
<evidence type="ECO:0000313" key="7">
    <source>
        <dbReference type="EMBL" id="GFP97187.1"/>
    </source>
</evidence>
<accession>A0A830C8X1</accession>
<evidence type="ECO:0000313" key="8">
    <source>
        <dbReference type="Proteomes" id="UP000653305"/>
    </source>
</evidence>
<dbReference type="InterPro" id="IPR004254">
    <property type="entry name" value="AdipoR/HlyIII-related"/>
</dbReference>
<keyword evidence="5" id="KW-0862">Zinc</keyword>
<evidence type="ECO:0000256" key="1">
    <source>
        <dbReference type="ARBA" id="ARBA00004141"/>
    </source>
</evidence>
<dbReference type="PANTHER" id="PTHR20855">
    <property type="entry name" value="ADIPOR/PROGESTIN RECEPTOR-RELATED"/>
    <property type="match status" value="1"/>
</dbReference>
<dbReference type="GO" id="GO:0009744">
    <property type="term" value="P:response to sucrose"/>
    <property type="evidence" value="ECO:0007669"/>
    <property type="project" value="UniProtKB-ARBA"/>
</dbReference>
<keyword evidence="2 6" id="KW-0812">Transmembrane</keyword>
<dbReference type="OrthoDB" id="529367at2759"/>
<dbReference type="Proteomes" id="UP000653305">
    <property type="component" value="Unassembled WGS sequence"/>
</dbReference>
<dbReference type="GO" id="GO:0046872">
    <property type="term" value="F:metal ion binding"/>
    <property type="evidence" value="ECO:0007669"/>
    <property type="project" value="UniProtKB-KW"/>
</dbReference>
<feature type="binding site" evidence="5">
    <location>
        <position position="32"/>
    </location>
    <ligand>
        <name>Zn(2+)</name>
        <dbReference type="ChEBI" id="CHEBI:29105"/>
    </ligand>
</feature>
<keyword evidence="5" id="KW-0479">Metal-binding</keyword>
<dbReference type="Pfam" id="PF03006">
    <property type="entry name" value="HlyIII"/>
    <property type="match status" value="1"/>
</dbReference>
<keyword evidence="8" id="KW-1185">Reference proteome</keyword>
<organism evidence="7 8">
    <name type="scientific">Phtheirospermum japonicum</name>
    <dbReference type="NCBI Taxonomy" id="374723"/>
    <lineage>
        <taxon>Eukaryota</taxon>
        <taxon>Viridiplantae</taxon>
        <taxon>Streptophyta</taxon>
        <taxon>Embryophyta</taxon>
        <taxon>Tracheophyta</taxon>
        <taxon>Spermatophyta</taxon>
        <taxon>Magnoliopsida</taxon>
        <taxon>eudicotyledons</taxon>
        <taxon>Gunneridae</taxon>
        <taxon>Pentapetalae</taxon>
        <taxon>asterids</taxon>
        <taxon>lamiids</taxon>
        <taxon>Lamiales</taxon>
        <taxon>Orobanchaceae</taxon>
        <taxon>Orobanchaceae incertae sedis</taxon>
        <taxon>Phtheirospermum</taxon>
    </lineage>
</organism>
<protein>
    <submittedName>
        <fullName evidence="7">Heptahelical transmembrane protein 2</fullName>
    </submittedName>
</protein>
<dbReference type="EMBL" id="BMAC01000475">
    <property type="protein sequence ID" value="GFP97187.1"/>
    <property type="molecule type" value="Genomic_DNA"/>
</dbReference>
<evidence type="ECO:0000256" key="2">
    <source>
        <dbReference type="ARBA" id="ARBA00022692"/>
    </source>
</evidence>
<sequence length="62" mass="6890">MGALYGVGVVFYVTRIPERWRPGAFDVVGHSHKIFHVFVVAAALAHCVATLIIMEWRQGLPV</sequence>
<dbReference type="AlphaFoldDB" id="A0A830C8X1"/>
<comment type="subcellular location">
    <subcellularLocation>
        <location evidence="1">Membrane</location>
        <topology evidence="1">Multi-pass membrane protein</topology>
    </subcellularLocation>
</comment>
<keyword evidence="3 6" id="KW-1133">Transmembrane helix</keyword>
<evidence type="ECO:0000256" key="3">
    <source>
        <dbReference type="ARBA" id="ARBA00022989"/>
    </source>
</evidence>
<feature type="transmembrane region" description="Helical" evidence="6">
    <location>
        <begin position="34"/>
        <end position="54"/>
    </location>
</feature>
<gene>
    <name evidence="7" type="ORF">PHJA_001862800</name>
</gene>